<sequence length="107" mass="11602">MLLRSSSHGVHPRLDRKLALHPATMLVGRFDGDVVACRSVLQSADVHKFHESAGVLIEAIATPQGMGLMGLLRLQHQTAQLAGSGIARRNVWRDGDRSQRWLGSVGA</sequence>
<accession>A0AAD0P9L9</accession>
<evidence type="ECO:0000313" key="2">
    <source>
        <dbReference type="Proteomes" id="UP000249682"/>
    </source>
</evidence>
<organism evidence="1 2">
    <name type="scientific">Mycobacterium leprae</name>
    <dbReference type="NCBI Taxonomy" id="1769"/>
    <lineage>
        <taxon>Bacteria</taxon>
        <taxon>Bacillati</taxon>
        <taxon>Actinomycetota</taxon>
        <taxon>Actinomycetes</taxon>
        <taxon>Mycobacteriales</taxon>
        <taxon>Mycobacteriaceae</taxon>
        <taxon>Mycobacterium</taxon>
    </lineage>
</organism>
<dbReference type="AlphaFoldDB" id="A0AAD0P9L9"/>
<dbReference type="EMBL" id="CP029543">
    <property type="protein sequence ID" value="AWV48698.1"/>
    <property type="molecule type" value="Genomic_DNA"/>
</dbReference>
<proteinExistence type="predicted"/>
<dbReference type="Proteomes" id="UP000249682">
    <property type="component" value="Chromosome"/>
</dbReference>
<gene>
    <name evidence="1" type="ORF">DIJ64_13410</name>
</gene>
<dbReference type="RefSeq" id="WP_049769894.1">
    <property type="nucleotide sequence ID" value="NZ_CP029543.1"/>
</dbReference>
<reference evidence="1 2" key="1">
    <citation type="submission" date="2018-05" db="EMBL/GenBank/DDBJ databases">
        <title>Evolution of small genomes with special reference to Mycobacterium leprae.</title>
        <authorList>
            <person name="Mohanty P.S."/>
            <person name="Bansal A.K."/>
            <person name="Gupta U.D."/>
            <person name="Naaz F."/>
            <person name="Dwivedi V.D."/>
            <person name="Singh H."/>
            <person name="Gupta G."/>
            <person name="Sharma S."/>
            <person name="Arora M."/>
        </authorList>
    </citation>
    <scope>NUCLEOTIDE SEQUENCE [LARGE SCALE GENOMIC DNA]</scope>
    <source>
        <strain evidence="1 2">MRHRU-235-G</strain>
    </source>
</reference>
<evidence type="ECO:0000313" key="1">
    <source>
        <dbReference type="EMBL" id="AWV48698.1"/>
    </source>
</evidence>
<name>A0AAD0P9L9_MYCLR</name>
<protein>
    <submittedName>
        <fullName evidence="1">Uncharacterized protein</fullName>
    </submittedName>
</protein>